<evidence type="ECO:0008006" key="3">
    <source>
        <dbReference type="Google" id="ProtNLM"/>
    </source>
</evidence>
<organism evidence="1 2">
    <name type="scientific">Fuscovulum blasticum DSM 2131</name>
    <dbReference type="NCBI Taxonomy" id="1188250"/>
    <lineage>
        <taxon>Bacteria</taxon>
        <taxon>Pseudomonadati</taxon>
        <taxon>Pseudomonadota</taxon>
        <taxon>Alphaproteobacteria</taxon>
        <taxon>Rhodobacterales</taxon>
        <taxon>Paracoccaceae</taxon>
        <taxon>Pseudogemmobacter</taxon>
    </lineage>
</organism>
<proteinExistence type="predicted"/>
<accession>A0A2T4J6Q7</accession>
<name>A0A2T4J6Q7_FUSBL</name>
<sequence length="109" mass="10991">MKTFLKLFPLVVVAALAAIWFTVGPSVLYGGPKKSDIIAVTRTVMAATAPDAALAEAAKAATVTPGGLCSKNNDGSFACMVDVQIAGAPVQSLVAVLKKGADGVWTAAD</sequence>
<dbReference type="RefSeq" id="WP_107674085.1">
    <property type="nucleotide sequence ID" value="NZ_PZKE01000013.1"/>
</dbReference>
<gene>
    <name evidence="1" type="ORF">C5F44_13605</name>
</gene>
<comment type="caution">
    <text evidence="1">The sequence shown here is derived from an EMBL/GenBank/DDBJ whole genome shotgun (WGS) entry which is preliminary data.</text>
</comment>
<dbReference type="AlphaFoldDB" id="A0A2T4J6Q7"/>
<reference evidence="1 2" key="1">
    <citation type="submission" date="2018-03" db="EMBL/GenBank/DDBJ databases">
        <title>Rhodobacter blasticus.</title>
        <authorList>
            <person name="Meyer T.E."/>
            <person name="Miller S."/>
            <person name="Lodha T."/>
            <person name="Gandham S."/>
            <person name="Chintalapati S."/>
            <person name="Chintalapati V.R."/>
        </authorList>
    </citation>
    <scope>NUCLEOTIDE SEQUENCE [LARGE SCALE GENOMIC DNA]</scope>
    <source>
        <strain evidence="1 2">DSM 2131</strain>
    </source>
</reference>
<evidence type="ECO:0000313" key="1">
    <source>
        <dbReference type="EMBL" id="PTE13584.1"/>
    </source>
</evidence>
<keyword evidence="2" id="KW-1185">Reference proteome</keyword>
<dbReference type="EMBL" id="PZKE01000013">
    <property type="protein sequence ID" value="PTE13584.1"/>
    <property type="molecule type" value="Genomic_DNA"/>
</dbReference>
<evidence type="ECO:0000313" key="2">
    <source>
        <dbReference type="Proteomes" id="UP000241362"/>
    </source>
</evidence>
<protein>
    <recommendedName>
        <fullName evidence="3">DUF4333 domain-containing protein</fullName>
    </recommendedName>
</protein>
<dbReference type="Proteomes" id="UP000241362">
    <property type="component" value="Unassembled WGS sequence"/>
</dbReference>